<dbReference type="InterPro" id="IPR018060">
    <property type="entry name" value="HTH_AraC"/>
</dbReference>
<dbReference type="PANTHER" id="PTHR43280:SF2">
    <property type="entry name" value="HTH-TYPE TRANSCRIPTIONAL REGULATOR EXSA"/>
    <property type="match status" value="1"/>
</dbReference>
<sequence length="358" mass="40853">MLTQIDKKYDYSKLSNEVELFSKITQIETYVYLSEGVLLKGGGVFTSADDIQKNLSFKRTETLSIFPVIVNDDIFGCIICNATSVSQERINLTRTYLENIFNSVISEENNAHIQILNPLNEQSISRLRTLSLLFRPTLVGIKKEKSPSHGKNQVSELADNKTSIKCALDYINQNIKQPLSLESVSQNVFLSPSYLSKIFKRQLHVNFINHINMLKISLACKKLITTEEKVSTIAKQVGCSQTSYFSKVFKSLTGVTPLTYRRNNRSVEKIYTIPHDITWSDDDTVYDVSRRFFERHNIPYSVQIVNGYPYINQIGEFADSVNDRGWIYTIDCRQPTKSASTIPASNNSVIQWIYTAYN</sequence>
<dbReference type="PRINTS" id="PR00032">
    <property type="entry name" value="HTHARAC"/>
</dbReference>
<dbReference type="EMBL" id="JBHTLH010000004">
    <property type="protein sequence ID" value="MFD1123929.1"/>
    <property type="molecule type" value="Genomic_DNA"/>
</dbReference>
<keyword evidence="2" id="KW-0238">DNA-binding</keyword>
<dbReference type="SUPFAM" id="SSF46689">
    <property type="entry name" value="Homeodomain-like"/>
    <property type="match status" value="2"/>
</dbReference>
<protein>
    <submittedName>
        <fullName evidence="5">Helix-turn-helix domain-containing protein</fullName>
    </submittedName>
</protein>
<organism evidence="5 6">
    <name type="scientific">Lentilactobacillus raoultii</name>
    <dbReference type="NCBI Taxonomy" id="1987503"/>
    <lineage>
        <taxon>Bacteria</taxon>
        <taxon>Bacillati</taxon>
        <taxon>Bacillota</taxon>
        <taxon>Bacilli</taxon>
        <taxon>Lactobacillales</taxon>
        <taxon>Lactobacillaceae</taxon>
        <taxon>Lentilactobacillus</taxon>
    </lineage>
</organism>
<dbReference type="PROSITE" id="PS01124">
    <property type="entry name" value="HTH_ARAC_FAMILY_2"/>
    <property type="match status" value="1"/>
</dbReference>
<gene>
    <name evidence="5" type="ORF">ACFQ22_00935</name>
</gene>
<dbReference type="InterPro" id="IPR020449">
    <property type="entry name" value="Tscrpt_reg_AraC-type_HTH"/>
</dbReference>
<dbReference type="RefSeq" id="WP_121979196.1">
    <property type="nucleotide sequence ID" value="NZ_JBHTLH010000004.1"/>
</dbReference>
<accession>A0ABW3PEE1</accession>
<name>A0ABW3PEE1_9LACO</name>
<keyword evidence="3" id="KW-0804">Transcription</keyword>
<dbReference type="Proteomes" id="UP001597156">
    <property type="component" value="Unassembled WGS sequence"/>
</dbReference>
<feature type="domain" description="HTH araC/xylS-type" evidence="4">
    <location>
        <begin position="165"/>
        <end position="263"/>
    </location>
</feature>
<reference evidence="6" key="1">
    <citation type="journal article" date="2019" name="Int. J. Syst. Evol. Microbiol.">
        <title>The Global Catalogue of Microorganisms (GCM) 10K type strain sequencing project: providing services to taxonomists for standard genome sequencing and annotation.</title>
        <authorList>
            <consortium name="The Broad Institute Genomics Platform"/>
            <consortium name="The Broad Institute Genome Sequencing Center for Infectious Disease"/>
            <person name="Wu L."/>
            <person name="Ma J."/>
        </authorList>
    </citation>
    <scope>NUCLEOTIDE SEQUENCE [LARGE SCALE GENOMIC DNA]</scope>
    <source>
        <strain evidence="6">CCUG 71848</strain>
    </source>
</reference>
<dbReference type="PANTHER" id="PTHR43280">
    <property type="entry name" value="ARAC-FAMILY TRANSCRIPTIONAL REGULATOR"/>
    <property type="match status" value="1"/>
</dbReference>
<evidence type="ECO:0000313" key="6">
    <source>
        <dbReference type="Proteomes" id="UP001597156"/>
    </source>
</evidence>
<dbReference type="SMART" id="SM00342">
    <property type="entry name" value="HTH_ARAC"/>
    <property type="match status" value="1"/>
</dbReference>
<evidence type="ECO:0000256" key="3">
    <source>
        <dbReference type="ARBA" id="ARBA00023163"/>
    </source>
</evidence>
<evidence type="ECO:0000259" key="4">
    <source>
        <dbReference type="PROSITE" id="PS01124"/>
    </source>
</evidence>
<evidence type="ECO:0000256" key="1">
    <source>
        <dbReference type="ARBA" id="ARBA00023015"/>
    </source>
</evidence>
<comment type="caution">
    <text evidence="5">The sequence shown here is derived from an EMBL/GenBank/DDBJ whole genome shotgun (WGS) entry which is preliminary data.</text>
</comment>
<keyword evidence="1" id="KW-0805">Transcription regulation</keyword>
<keyword evidence="6" id="KW-1185">Reference proteome</keyword>
<evidence type="ECO:0000313" key="5">
    <source>
        <dbReference type="EMBL" id="MFD1123929.1"/>
    </source>
</evidence>
<evidence type="ECO:0000256" key="2">
    <source>
        <dbReference type="ARBA" id="ARBA00023125"/>
    </source>
</evidence>
<dbReference type="InterPro" id="IPR009057">
    <property type="entry name" value="Homeodomain-like_sf"/>
</dbReference>
<proteinExistence type="predicted"/>
<dbReference type="Gene3D" id="1.10.10.60">
    <property type="entry name" value="Homeodomain-like"/>
    <property type="match status" value="2"/>
</dbReference>
<dbReference type="Pfam" id="PF12833">
    <property type="entry name" value="HTH_18"/>
    <property type="match status" value="1"/>
</dbReference>